<gene>
    <name evidence="2" type="ORF">PROQFM164_S08g000010</name>
</gene>
<dbReference type="AlphaFoldDB" id="W6QUZ7"/>
<name>W6QUZ7_PENRF</name>
<feature type="region of interest" description="Disordered" evidence="1">
    <location>
        <begin position="184"/>
        <end position="258"/>
    </location>
</feature>
<dbReference type="EMBL" id="HG792022">
    <property type="protein sequence ID" value="CDM37959.1"/>
    <property type="molecule type" value="Genomic_DNA"/>
</dbReference>
<proteinExistence type="predicted"/>
<accession>W6QUZ7</accession>
<evidence type="ECO:0000313" key="3">
    <source>
        <dbReference type="Proteomes" id="UP000030686"/>
    </source>
</evidence>
<keyword evidence="3" id="KW-1185">Reference proteome</keyword>
<dbReference type="Proteomes" id="UP000030686">
    <property type="component" value="Unassembled WGS sequence"/>
</dbReference>
<evidence type="ECO:0000256" key="1">
    <source>
        <dbReference type="SAM" id="MobiDB-lite"/>
    </source>
</evidence>
<feature type="compositionally biased region" description="Pro residues" evidence="1">
    <location>
        <begin position="184"/>
        <end position="203"/>
    </location>
</feature>
<feature type="compositionally biased region" description="Low complexity" evidence="1">
    <location>
        <begin position="244"/>
        <end position="258"/>
    </location>
</feature>
<sequence>MEYADQFVKLSETLDATIMEWFAIFECTAMFETYSADDKSVWLPIRTAVDRARETEKHKRFEWSAVARLQQIGYGTTFAKQCAFLAARVVDWPQFCHWVNWVAFLRCTNGKQGQKRRPGVITGDITSAHDRLNELSMLDMPTDDIVPAMLRPEQGEEIGCVIDPHGLLIPRPVETRLIVPAAPVDPLPPPSPSASHPEAPPCPVASSCPASVGARNKSRATPEPSVMQQGTFSSLAGLDEQDGARQPGARQPGARRPGARISTLWVSFHRPWPPVLRGPPQITPGRICQLLGVDPDLEFPSRQKPTTIPQLLFGSFQHVSTSSDRRPVVLAMAQQEVNIYPSRRRTEGYPMGEGVQGSTKFTYGDMRVFGGCGACTARRANPHRLAARRDRSAWPLPIETSSRHHSTFHRFEPTMSTDNMIYYLMTSSSTPANFPDSFQRNEVE</sequence>
<organism evidence="2 3">
    <name type="scientific">Penicillium roqueforti (strain FM164)</name>
    <dbReference type="NCBI Taxonomy" id="1365484"/>
    <lineage>
        <taxon>Eukaryota</taxon>
        <taxon>Fungi</taxon>
        <taxon>Dikarya</taxon>
        <taxon>Ascomycota</taxon>
        <taxon>Pezizomycotina</taxon>
        <taxon>Eurotiomycetes</taxon>
        <taxon>Eurotiomycetidae</taxon>
        <taxon>Eurotiales</taxon>
        <taxon>Aspergillaceae</taxon>
        <taxon>Penicillium</taxon>
    </lineage>
</organism>
<evidence type="ECO:0000313" key="2">
    <source>
        <dbReference type="EMBL" id="CDM37959.1"/>
    </source>
</evidence>
<protein>
    <submittedName>
        <fullName evidence="2">Uncharacterized protein</fullName>
    </submittedName>
</protein>
<reference evidence="2" key="1">
    <citation type="journal article" date="2014" name="Nat. Commun.">
        <title>Multiple recent horizontal transfers of a large genomic region in cheese making fungi.</title>
        <authorList>
            <person name="Cheeseman K."/>
            <person name="Ropars J."/>
            <person name="Renault P."/>
            <person name="Dupont J."/>
            <person name="Gouzy J."/>
            <person name="Branca A."/>
            <person name="Abraham A.L."/>
            <person name="Ceppi M."/>
            <person name="Conseiller E."/>
            <person name="Debuchy R."/>
            <person name="Malagnac F."/>
            <person name="Goarin A."/>
            <person name="Silar P."/>
            <person name="Lacoste S."/>
            <person name="Sallet E."/>
            <person name="Bensimon A."/>
            <person name="Giraud T."/>
            <person name="Brygoo Y."/>
        </authorList>
    </citation>
    <scope>NUCLEOTIDE SEQUENCE [LARGE SCALE GENOMIC DNA]</scope>
    <source>
        <strain evidence="2">FM164</strain>
    </source>
</reference>